<dbReference type="PROSITE" id="PS51186">
    <property type="entry name" value="GNAT"/>
    <property type="match status" value="1"/>
</dbReference>
<dbReference type="EMBL" id="JACRSO010000001">
    <property type="protein sequence ID" value="MBC8527996.1"/>
    <property type="molecule type" value="Genomic_DNA"/>
</dbReference>
<name>A0A926CYL3_9FIRM</name>
<proteinExistence type="predicted"/>
<reference evidence="2" key="1">
    <citation type="submission" date="2020-08" db="EMBL/GenBank/DDBJ databases">
        <title>Genome public.</title>
        <authorList>
            <person name="Liu C."/>
            <person name="Sun Q."/>
        </authorList>
    </citation>
    <scope>NUCLEOTIDE SEQUENCE</scope>
    <source>
        <strain evidence="2">NSJ-44</strain>
    </source>
</reference>
<accession>A0A926CYL3</accession>
<dbReference type="InterPro" id="IPR000182">
    <property type="entry name" value="GNAT_dom"/>
</dbReference>
<dbReference type="Proteomes" id="UP000654279">
    <property type="component" value="Unassembled WGS sequence"/>
</dbReference>
<dbReference type="RefSeq" id="WP_249284710.1">
    <property type="nucleotide sequence ID" value="NZ_JACRSO010000001.1"/>
</dbReference>
<feature type="domain" description="N-acetyltransferase" evidence="1">
    <location>
        <begin position="1"/>
        <end position="165"/>
    </location>
</feature>
<sequence length="169" mass="19170">MLRDWMLEDAPQLMRLADNPKVGRYLRDFFPSPYRLEDANHYIALCLAHRDAGQLNYAIEVDGLLAGSISVLGQSDIHRKSAEIGYWLGEPFWGRGVMPRAVERICQEAFARLDVVRIYAEVFAPNKASARVLEKSGFYLEAVLKNSLCKGERLYDGLIYARMREGAKG</sequence>
<comment type="caution">
    <text evidence="2">The sequence shown here is derived from an EMBL/GenBank/DDBJ whole genome shotgun (WGS) entry which is preliminary data.</text>
</comment>
<dbReference type="AlphaFoldDB" id="A0A926CYL3"/>
<dbReference type="Gene3D" id="3.40.630.30">
    <property type="match status" value="1"/>
</dbReference>
<keyword evidence="3" id="KW-1185">Reference proteome</keyword>
<evidence type="ECO:0000313" key="2">
    <source>
        <dbReference type="EMBL" id="MBC8527996.1"/>
    </source>
</evidence>
<dbReference type="SUPFAM" id="SSF55729">
    <property type="entry name" value="Acyl-CoA N-acyltransferases (Nat)"/>
    <property type="match status" value="1"/>
</dbReference>
<dbReference type="Pfam" id="PF13302">
    <property type="entry name" value="Acetyltransf_3"/>
    <property type="match status" value="1"/>
</dbReference>
<evidence type="ECO:0000313" key="3">
    <source>
        <dbReference type="Proteomes" id="UP000654279"/>
    </source>
</evidence>
<dbReference type="PANTHER" id="PTHR43328">
    <property type="entry name" value="ACETYLTRANSFERASE-RELATED"/>
    <property type="match status" value="1"/>
</dbReference>
<evidence type="ECO:0000259" key="1">
    <source>
        <dbReference type="PROSITE" id="PS51186"/>
    </source>
</evidence>
<organism evidence="2 3">
    <name type="scientific">Luoshenia tenuis</name>
    <dbReference type="NCBI Taxonomy" id="2763654"/>
    <lineage>
        <taxon>Bacteria</taxon>
        <taxon>Bacillati</taxon>
        <taxon>Bacillota</taxon>
        <taxon>Clostridia</taxon>
        <taxon>Christensenellales</taxon>
        <taxon>Christensenellaceae</taxon>
        <taxon>Luoshenia</taxon>
    </lineage>
</organism>
<dbReference type="PANTHER" id="PTHR43328:SF1">
    <property type="entry name" value="N-ACETYLTRANSFERASE DOMAIN-CONTAINING PROTEIN"/>
    <property type="match status" value="1"/>
</dbReference>
<dbReference type="InterPro" id="IPR016181">
    <property type="entry name" value="Acyl_CoA_acyltransferase"/>
</dbReference>
<dbReference type="GO" id="GO:0016747">
    <property type="term" value="F:acyltransferase activity, transferring groups other than amino-acyl groups"/>
    <property type="evidence" value="ECO:0007669"/>
    <property type="project" value="InterPro"/>
</dbReference>
<gene>
    <name evidence="2" type="ORF">H8699_00900</name>
</gene>
<protein>
    <submittedName>
        <fullName evidence="2">GNAT family N-acetyltransferase</fullName>
    </submittedName>
</protein>